<dbReference type="Proteomes" id="UP000076962">
    <property type="component" value="Unassembled WGS sequence"/>
</dbReference>
<gene>
    <name evidence="2" type="ORF">THIOM_000232</name>
</gene>
<accession>A0A176S771</accession>
<dbReference type="AlphaFoldDB" id="A0A176S771"/>
<dbReference type="EMBL" id="LUTY01000097">
    <property type="protein sequence ID" value="OAD23923.1"/>
    <property type="molecule type" value="Genomic_DNA"/>
</dbReference>
<name>A0A176S771_9GAMM</name>
<reference evidence="2 3" key="1">
    <citation type="submission" date="2016-05" db="EMBL/GenBank/DDBJ databases">
        <title>Single-cell genome of chain-forming Candidatus Thiomargarita nelsonii and comparison to other large sulfur-oxidizing bacteria.</title>
        <authorList>
            <person name="Winkel M."/>
            <person name="Salman V."/>
            <person name="Woyke T."/>
            <person name="Schulz-Vogt H."/>
            <person name="Richter M."/>
            <person name="Flood B."/>
            <person name="Bailey J."/>
            <person name="Amann R."/>
            <person name="Mussmann M."/>
        </authorList>
    </citation>
    <scope>NUCLEOTIDE SEQUENCE [LARGE SCALE GENOMIC DNA]</scope>
    <source>
        <strain evidence="2 3">THI036</strain>
    </source>
</reference>
<evidence type="ECO:0000313" key="2">
    <source>
        <dbReference type="EMBL" id="OAD23923.1"/>
    </source>
</evidence>
<protein>
    <submittedName>
        <fullName evidence="2">Secreted protein</fullName>
    </submittedName>
</protein>
<feature type="chain" id="PRO_5008049047" evidence="1">
    <location>
        <begin position="19"/>
        <end position="128"/>
    </location>
</feature>
<sequence>MGRIIVIFMCAFSLTAIAQELSPEAYVKADLEARSITLAGMEARLTMMQQSVNTVVQYRQADENRQNVEAVFASYGFTGASHAAYGTRNGEAIAAWLEGNPDLQKQYNDLAVRFDALSSQFDSLSNGR</sequence>
<feature type="signal peptide" evidence="1">
    <location>
        <begin position="1"/>
        <end position="18"/>
    </location>
</feature>
<evidence type="ECO:0000256" key="1">
    <source>
        <dbReference type="SAM" id="SignalP"/>
    </source>
</evidence>
<comment type="caution">
    <text evidence="2">The sequence shown here is derived from an EMBL/GenBank/DDBJ whole genome shotgun (WGS) entry which is preliminary data.</text>
</comment>
<proteinExistence type="predicted"/>
<evidence type="ECO:0000313" key="3">
    <source>
        <dbReference type="Proteomes" id="UP000076962"/>
    </source>
</evidence>
<keyword evidence="1" id="KW-0732">Signal</keyword>
<organism evidence="2 3">
    <name type="scientific">Candidatus Thiomargarita nelsonii</name>
    <dbReference type="NCBI Taxonomy" id="1003181"/>
    <lineage>
        <taxon>Bacteria</taxon>
        <taxon>Pseudomonadati</taxon>
        <taxon>Pseudomonadota</taxon>
        <taxon>Gammaproteobacteria</taxon>
        <taxon>Thiotrichales</taxon>
        <taxon>Thiotrichaceae</taxon>
        <taxon>Thiomargarita</taxon>
    </lineage>
</organism>
<keyword evidence="3" id="KW-1185">Reference proteome</keyword>